<keyword evidence="3" id="KW-1185">Reference proteome</keyword>
<feature type="region of interest" description="Disordered" evidence="1">
    <location>
        <begin position="85"/>
        <end position="114"/>
    </location>
</feature>
<reference evidence="2 3" key="1">
    <citation type="submission" date="2020-07" db="EMBL/GenBank/DDBJ databases">
        <authorList>
            <person name="Cui H."/>
        </authorList>
    </citation>
    <scope>NUCLEOTIDE SEQUENCE [LARGE SCALE GENOMIC DNA]</scope>
    <source>
        <strain evidence="2 3">YPL8</strain>
    </source>
</reference>
<accession>A0A7D5KSX5</accession>
<evidence type="ECO:0000313" key="2">
    <source>
        <dbReference type="EMBL" id="QLG49884.1"/>
    </source>
</evidence>
<evidence type="ECO:0000256" key="1">
    <source>
        <dbReference type="SAM" id="MobiDB-lite"/>
    </source>
</evidence>
<sequence>MSITVNLKEDQSVQVTDQVIETKPPARVAFAAEGVITMTRDVLEEFAGSSLRPVEIEMAIGESETVNIDLSKEASLRLDTVDIGVESPDTNDLSPGMDTIPSSSDDNSDVNNTHPGAIAFTVEGVIRDTPEEVRKPITDASPRLEAITFAAKNALRSDGGSGTDIILEVSLLGYGISIHRNGVIDIGTGSDVTDVGLP</sequence>
<proteinExistence type="predicted"/>
<feature type="compositionally biased region" description="Low complexity" evidence="1">
    <location>
        <begin position="102"/>
        <end position="112"/>
    </location>
</feature>
<evidence type="ECO:0000313" key="3">
    <source>
        <dbReference type="Proteomes" id="UP000509241"/>
    </source>
</evidence>
<dbReference type="KEGG" id="haly:HYG82_13975"/>
<dbReference type="EMBL" id="CP058601">
    <property type="protein sequence ID" value="QLG49884.1"/>
    <property type="molecule type" value="Genomic_DNA"/>
</dbReference>
<organism evidence="2 3">
    <name type="scientific">Natrinema halophilum</name>
    <dbReference type="NCBI Taxonomy" id="1699371"/>
    <lineage>
        <taxon>Archaea</taxon>
        <taxon>Methanobacteriati</taxon>
        <taxon>Methanobacteriota</taxon>
        <taxon>Stenosarchaea group</taxon>
        <taxon>Halobacteria</taxon>
        <taxon>Halobacteriales</taxon>
        <taxon>Natrialbaceae</taxon>
        <taxon>Natrinema</taxon>
    </lineage>
</organism>
<dbReference type="RefSeq" id="WP_179261857.1">
    <property type="nucleotide sequence ID" value="NZ_CP058601.1"/>
</dbReference>
<protein>
    <submittedName>
        <fullName evidence="2">Uncharacterized protein</fullName>
    </submittedName>
</protein>
<dbReference type="GeneID" id="56034420"/>
<dbReference type="OrthoDB" id="186203at2157"/>
<dbReference type="AlphaFoldDB" id="A0A7D5KSX5"/>
<gene>
    <name evidence="2" type="ORF">HYG82_13975</name>
</gene>
<name>A0A7D5KSX5_9EURY</name>
<dbReference type="Proteomes" id="UP000509241">
    <property type="component" value="Chromosome"/>
</dbReference>